<evidence type="ECO:0000313" key="2">
    <source>
        <dbReference type="Proteomes" id="UP000887540"/>
    </source>
</evidence>
<keyword evidence="2" id="KW-1185">Reference proteome</keyword>
<accession>A0A914EJ44</accession>
<proteinExistence type="predicted"/>
<feature type="compositionally biased region" description="Polar residues" evidence="1">
    <location>
        <begin position="1"/>
        <end position="16"/>
    </location>
</feature>
<dbReference type="WBParaSite" id="ACRNAN_scaffold8281.g9600.t1">
    <property type="protein sequence ID" value="ACRNAN_scaffold8281.g9600.t1"/>
    <property type="gene ID" value="ACRNAN_scaffold8281.g9600"/>
</dbReference>
<protein>
    <submittedName>
        <fullName evidence="3">Uncharacterized protein</fullName>
    </submittedName>
</protein>
<dbReference type="AlphaFoldDB" id="A0A914EJ44"/>
<name>A0A914EJ44_9BILA</name>
<reference evidence="3" key="1">
    <citation type="submission" date="2022-11" db="UniProtKB">
        <authorList>
            <consortium name="WormBaseParasite"/>
        </authorList>
    </citation>
    <scope>IDENTIFICATION</scope>
</reference>
<evidence type="ECO:0000256" key="1">
    <source>
        <dbReference type="SAM" id="MobiDB-lite"/>
    </source>
</evidence>
<evidence type="ECO:0000313" key="3">
    <source>
        <dbReference type="WBParaSite" id="ACRNAN_scaffold8281.g9600.t1"/>
    </source>
</evidence>
<dbReference type="Proteomes" id="UP000887540">
    <property type="component" value="Unplaced"/>
</dbReference>
<organism evidence="2 3">
    <name type="scientific">Acrobeloides nanus</name>
    <dbReference type="NCBI Taxonomy" id="290746"/>
    <lineage>
        <taxon>Eukaryota</taxon>
        <taxon>Metazoa</taxon>
        <taxon>Ecdysozoa</taxon>
        <taxon>Nematoda</taxon>
        <taxon>Chromadorea</taxon>
        <taxon>Rhabditida</taxon>
        <taxon>Tylenchina</taxon>
        <taxon>Cephalobomorpha</taxon>
        <taxon>Cephaloboidea</taxon>
        <taxon>Cephalobidae</taxon>
        <taxon>Acrobeloides</taxon>
    </lineage>
</organism>
<sequence length="206" mass="23104">MSISGQNDSETDNSNEVADPMHGRQFDLNPPSNVDPTPGPFIYDMIQSMNPFTQLFQSKRENPSPNQLDQNDINPKFQPMLNDQTPIIIVIPVPIDPTESSNFNNPFIRSSMYGGDQNGMYGPPRGMMPFGPNYQQMPYGLNPVGLAPSEMPPVPFIPPPVRRFMGARNGPDPRAFNFPNGMSRRNMAENDYGAMPYNPYPAFLFR</sequence>
<feature type="region of interest" description="Disordered" evidence="1">
    <location>
        <begin position="1"/>
        <end position="39"/>
    </location>
</feature>